<sequence>MLNFFNTRVIILIIMALSVILPERAYSQGRQFTLSGVVWDTNGETLPGVSVRIKGTLIGTISDSDGKYSISVPNEESVLVASFIGYKTIEMAIGKQSKLDFTMSEDISEMKEVIVVGYGVQKKESLTGAISSVGTKELLKSSSTSLANSLAGRISGLSSTQSMGGQPGVDNAKLYLRGAGTMNTTDPLILIDGIPRDNIRTIDPNEVESVSVLKDASATAVFGVRGANGVILITTKRGESGKAKLSLSINQSYAAFTRKPDRLHSVEYLNMRSEARVNDGISPIDPNVIALYENPLLGLDPNDPDYASKAAARKYLYPDNDYYGMVFKDLAAQTTINANISGGTKNLSYFLNAGFIKQGGHLETESKSKLGYDPSSRMERWSFRANLDYKISNSLKAFLNLGSYIEKVGMPSAWQYGDDTYLMMRGTFFYTTLMLPISPGPTTISGHGAPTGEPVIPAGLEGERYMPYSSYETVNRFGYWETVNSNLNSTLGFDFDLKAITPGLSVRGMLSYDSFSGSSTSGVKRDKQYEIVRAGDNDSFSYSTDGSEIRFNTYKGVNTQYKINAQAIINYNRTFNSLHNVGATFVAQRDSWESTGSELPYNMLGIASRMMYNYDNRYFAEFNMGYNGSEQFSPKKRFGFFPAASLGWVISNEGFLKDNKIVPFLKLRGSYGKVGNDKQGDQRFLYVDQTTLAGGGGHTSLGQGSHIIEGLVGNYNVTWETASKYNIGIDFNLFNDLTGSVDIFNEKRKDILIRRETVPGFVGIAAGNIPRVNMGEVDNKGGEFEISYNKKVNQDLLISIKGNLGFNKNTVKYADEIKYNDEYAYTYRKTGYSLGQNFGYLIDKSNNGGYWTKEALANTDLIYDFTAPRPGDFVYQDLNGDGHINEEDMAPIGNGSVPRRTYGITLGAEYKGFDFSVFFQGLGGYNALYAGNLVFENIGQGSYYNYHRNAWTEERWLNGDKIEYPALSTRESSSHQSNSFFIQDKSFIRLKNIELGYTFPPHLLRKIGISNLRVFVGGQNLITWTKLKMDHLDPEPNDPMSYPVTKTFSFGTNISF</sequence>
<organism evidence="3">
    <name type="scientific">uncultured Dysgonomonas sp</name>
    <dbReference type="NCBI Taxonomy" id="206096"/>
    <lineage>
        <taxon>Bacteria</taxon>
        <taxon>Pseudomonadati</taxon>
        <taxon>Bacteroidota</taxon>
        <taxon>Bacteroidia</taxon>
        <taxon>Bacteroidales</taxon>
        <taxon>Dysgonomonadaceae</taxon>
        <taxon>Dysgonomonas</taxon>
        <taxon>environmental samples</taxon>
    </lineage>
</organism>
<dbReference type="SUPFAM" id="SSF49464">
    <property type="entry name" value="Carboxypeptidase regulatory domain-like"/>
    <property type="match status" value="1"/>
</dbReference>
<evidence type="ECO:0000256" key="1">
    <source>
        <dbReference type="PROSITE-ProRule" id="PRU01360"/>
    </source>
</evidence>
<dbReference type="Gene3D" id="2.60.40.1120">
    <property type="entry name" value="Carboxypeptidase-like, regulatory domain"/>
    <property type="match status" value="1"/>
</dbReference>
<dbReference type="InterPro" id="IPR037066">
    <property type="entry name" value="Plug_dom_sf"/>
</dbReference>
<dbReference type="NCBIfam" id="TIGR04057">
    <property type="entry name" value="SusC_RagA_signa"/>
    <property type="match status" value="1"/>
</dbReference>
<dbReference type="Pfam" id="PF13715">
    <property type="entry name" value="CarbopepD_reg_2"/>
    <property type="match status" value="1"/>
</dbReference>
<protein>
    <submittedName>
        <fullName evidence="3">TonB-linked outer membrane protein SusC/RagA family</fullName>
    </submittedName>
</protein>
<keyword evidence="1" id="KW-1134">Transmembrane beta strand</keyword>
<dbReference type="InterPro" id="IPR023996">
    <property type="entry name" value="TonB-dep_OMP_SusC/RagA"/>
</dbReference>
<reference evidence="3" key="1">
    <citation type="submission" date="2016-04" db="EMBL/GenBank/DDBJ databases">
        <authorList>
            <person name="Evans L.H."/>
            <person name="Alamgir A."/>
            <person name="Owens N."/>
            <person name="Weber N.D."/>
            <person name="Virtaneva K."/>
            <person name="Barbian K."/>
            <person name="Babar A."/>
            <person name="Rosenke K."/>
        </authorList>
    </citation>
    <scope>NUCLEOTIDE SEQUENCE</scope>
    <source>
        <strain evidence="3">86-1</strain>
    </source>
</reference>
<keyword evidence="1" id="KW-0813">Transport</keyword>
<dbReference type="AlphaFoldDB" id="A0A212K514"/>
<dbReference type="InterPro" id="IPR008969">
    <property type="entry name" value="CarboxyPept-like_regulatory"/>
</dbReference>
<keyword evidence="1" id="KW-0812">Transmembrane</keyword>
<dbReference type="PROSITE" id="PS52016">
    <property type="entry name" value="TONB_DEPENDENT_REC_3"/>
    <property type="match status" value="1"/>
</dbReference>
<dbReference type="RefSeq" id="WP_296944318.1">
    <property type="nucleotide sequence ID" value="NZ_LT599032.1"/>
</dbReference>
<dbReference type="SUPFAM" id="SSF56935">
    <property type="entry name" value="Porins"/>
    <property type="match status" value="1"/>
</dbReference>
<dbReference type="Gene3D" id="2.170.130.10">
    <property type="entry name" value="TonB-dependent receptor, plug domain"/>
    <property type="match status" value="1"/>
</dbReference>
<evidence type="ECO:0000259" key="2">
    <source>
        <dbReference type="Pfam" id="PF07715"/>
    </source>
</evidence>
<feature type="domain" description="TonB-dependent receptor plug" evidence="2">
    <location>
        <begin position="123"/>
        <end position="230"/>
    </location>
</feature>
<keyword evidence="1" id="KW-0998">Cell outer membrane</keyword>
<name>A0A212K514_9BACT</name>
<accession>A0A212K514</accession>
<proteinExistence type="inferred from homology"/>
<dbReference type="FunFam" id="2.170.130.10:FF:000003">
    <property type="entry name" value="SusC/RagA family TonB-linked outer membrane protein"/>
    <property type="match status" value="1"/>
</dbReference>
<comment type="subcellular location">
    <subcellularLocation>
        <location evidence="1">Cell outer membrane</location>
        <topology evidence="1">Multi-pass membrane protein</topology>
    </subcellularLocation>
</comment>
<dbReference type="PROSITE" id="PS00018">
    <property type="entry name" value="EF_HAND_1"/>
    <property type="match status" value="1"/>
</dbReference>
<comment type="similarity">
    <text evidence="1">Belongs to the TonB-dependent receptor family.</text>
</comment>
<evidence type="ECO:0000313" key="3">
    <source>
        <dbReference type="EMBL" id="SBW06803.1"/>
    </source>
</evidence>
<dbReference type="NCBIfam" id="TIGR04056">
    <property type="entry name" value="OMP_RagA_SusC"/>
    <property type="match status" value="1"/>
</dbReference>
<dbReference type="EMBL" id="FLUM01000003">
    <property type="protein sequence ID" value="SBW06803.1"/>
    <property type="molecule type" value="Genomic_DNA"/>
</dbReference>
<dbReference type="GO" id="GO:0009279">
    <property type="term" value="C:cell outer membrane"/>
    <property type="evidence" value="ECO:0007669"/>
    <property type="project" value="UniProtKB-SubCell"/>
</dbReference>
<dbReference type="Pfam" id="PF07715">
    <property type="entry name" value="Plug"/>
    <property type="match status" value="1"/>
</dbReference>
<dbReference type="InterPro" id="IPR018247">
    <property type="entry name" value="EF_Hand_1_Ca_BS"/>
</dbReference>
<dbReference type="InterPro" id="IPR039426">
    <property type="entry name" value="TonB-dep_rcpt-like"/>
</dbReference>
<dbReference type="InterPro" id="IPR023997">
    <property type="entry name" value="TonB-dep_OMP_SusC/RagA_CS"/>
</dbReference>
<keyword evidence="1" id="KW-0472">Membrane</keyword>
<dbReference type="InterPro" id="IPR012910">
    <property type="entry name" value="Plug_dom"/>
</dbReference>
<gene>
    <name evidence="3" type="ORF">KL86DYS1_31479</name>
</gene>